<organism evidence="1 2">
    <name type="scientific">Sphingobium indicum F2</name>
    <dbReference type="NCBI Taxonomy" id="1450518"/>
    <lineage>
        <taxon>Bacteria</taxon>
        <taxon>Pseudomonadati</taxon>
        <taxon>Pseudomonadota</taxon>
        <taxon>Alphaproteobacteria</taxon>
        <taxon>Sphingomonadales</taxon>
        <taxon>Sphingomonadaceae</taxon>
        <taxon>Sphingobium</taxon>
    </lineage>
</organism>
<dbReference type="RefSeq" id="WP_020820835.1">
    <property type="nucleotide sequence ID" value="NZ_JANF02000027.1"/>
</dbReference>
<evidence type="ECO:0000313" key="2">
    <source>
        <dbReference type="Proteomes" id="UP000028135"/>
    </source>
</evidence>
<sequence>MAQTALTNGPTLQTLPQFGGQHREACMFVRSASYVKTTKEWAALAPRRSVESAAKRFARENMIAVVMLGNDDAVAYLYDPANDRVAKAIYRHPEWVA</sequence>
<dbReference type="AlphaFoldDB" id="A0A8E0WTT6"/>
<proteinExistence type="predicted"/>
<evidence type="ECO:0000313" key="1">
    <source>
        <dbReference type="EMBL" id="KER37259.1"/>
    </source>
</evidence>
<gene>
    <name evidence="1" type="ORF">AL00_06185</name>
</gene>
<accession>A0A8E0WTT6</accession>
<protein>
    <submittedName>
        <fullName evidence="1">Uncharacterized protein</fullName>
    </submittedName>
</protein>
<reference evidence="1 2" key="1">
    <citation type="submission" date="2014-05" db="EMBL/GenBank/DDBJ databases">
        <title>Genome Announcement of Sphingobium lucknowense F2.</title>
        <authorList>
            <person name="Lal R."/>
            <person name="Negi V."/>
            <person name="Lata P."/>
            <person name="Sangwan N."/>
            <person name="Gupta S.K."/>
            <person name="Rao D.L.N."/>
            <person name="Das S."/>
        </authorList>
    </citation>
    <scope>NUCLEOTIDE SEQUENCE [LARGE SCALE GENOMIC DNA]</scope>
    <source>
        <strain evidence="1 2">F2</strain>
    </source>
</reference>
<dbReference type="EMBL" id="JANF02000027">
    <property type="protein sequence ID" value="KER37259.1"/>
    <property type="molecule type" value="Genomic_DNA"/>
</dbReference>
<dbReference type="Proteomes" id="UP000028135">
    <property type="component" value="Unassembled WGS sequence"/>
</dbReference>
<name>A0A8E0WTT6_9SPHN</name>
<comment type="caution">
    <text evidence="1">The sequence shown here is derived from an EMBL/GenBank/DDBJ whole genome shotgun (WGS) entry which is preliminary data.</text>
</comment>